<dbReference type="AlphaFoldDB" id="K9GVZ7"/>
<dbReference type="NCBIfam" id="NF040521">
    <property type="entry name" value="C45_proenzyme"/>
    <property type="match status" value="1"/>
</dbReference>
<name>K9GVZ7_9PROT</name>
<organism evidence="2 3">
    <name type="scientific">Caenispirillum salinarum AK4</name>
    <dbReference type="NCBI Taxonomy" id="1238182"/>
    <lineage>
        <taxon>Bacteria</taxon>
        <taxon>Pseudomonadati</taxon>
        <taxon>Pseudomonadota</taxon>
        <taxon>Alphaproteobacteria</taxon>
        <taxon>Rhodospirillales</taxon>
        <taxon>Novispirillaceae</taxon>
        <taxon>Caenispirillum</taxon>
    </lineage>
</organism>
<dbReference type="Pfam" id="PF03417">
    <property type="entry name" value="AAT"/>
    <property type="match status" value="1"/>
</dbReference>
<dbReference type="InterPro" id="IPR047801">
    <property type="entry name" value="Peptidase_C45"/>
</dbReference>
<dbReference type="InterPro" id="IPR005079">
    <property type="entry name" value="Peptidase_C45_hydrolase"/>
</dbReference>
<dbReference type="STRING" id="1238182.C882_0703"/>
<evidence type="ECO:0000313" key="2">
    <source>
        <dbReference type="EMBL" id="EKV28939.1"/>
    </source>
</evidence>
<evidence type="ECO:0000259" key="1">
    <source>
        <dbReference type="Pfam" id="PF03417"/>
    </source>
</evidence>
<proteinExistence type="predicted"/>
<dbReference type="RefSeq" id="WP_009541360.1">
    <property type="nucleotide sequence ID" value="NZ_ANHY01000014.1"/>
</dbReference>
<gene>
    <name evidence="2" type="ORF">C882_0703</name>
</gene>
<dbReference type="PANTHER" id="PTHR34180">
    <property type="entry name" value="PEPTIDASE C45"/>
    <property type="match status" value="1"/>
</dbReference>
<dbReference type="EMBL" id="ANHY01000014">
    <property type="protein sequence ID" value="EKV28939.1"/>
    <property type="molecule type" value="Genomic_DNA"/>
</dbReference>
<dbReference type="OrthoDB" id="7239281at2"/>
<accession>K9GVZ7</accession>
<dbReference type="eggNOG" id="COG4927">
    <property type="taxonomic scope" value="Bacteria"/>
</dbReference>
<comment type="caution">
    <text evidence="2">The sequence shown here is derived from an EMBL/GenBank/DDBJ whole genome shotgun (WGS) entry which is preliminary data.</text>
</comment>
<keyword evidence="3" id="KW-1185">Reference proteome</keyword>
<reference evidence="2 3" key="1">
    <citation type="journal article" date="2013" name="Genome Announc.">
        <title>Draft Genome Sequence of an Alphaproteobacterium, Caenispirillum salinarum AK4(T), Isolated from a Solar Saltern.</title>
        <authorList>
            <person name="Khatri I."/>
            <person name="Singh A."/>
            <person name="Korpole S."/>
            <person name="Pinnaka A.K."/>
            <person name="Subramanian S."/>
        </authorList>
    </citation>
    <scope>NUCLEOTIDE SEQUENCE [LARGE SCALE GENOMIC DNA]</scope>
    <source>
        <strain evidence="2 3">AK4</strain>
    </source>
</reference>
<dbReference type="Gene3D" id="3.60.60.10">
    <property type="entry name" value="Penicillin V Acylase, Chain A"/>
    <property type="match status" value="1"/>
</dbReference>
<protein>
    <recommendedName>
        <fullName evidence="1">Peptidase C45 hydrolase domain-containing protein</fullName>
    </recommendedName>
</protein>
<evidence type="ECO:0000313" key="3">
    <source>
        <dbReference type="Proteomes" id="UP000009881"/>
    </source>
</evidence>
<dbReference type="PANTHER" id="PTHR34180:SF1">
    <property type="entry name" value="BETA-ALANYL-DOPAMINE_CARCININE HYDROLASE"/>
    <property type="match status" value="1"/>
</dbReference>
<sequence length="364" mass="38036">MTSAPVSLCGAARDRGLAQAAAASADDIARVRRAVEERVAAGRDLLQREDHRTLMAGCVDAADVHAPASRAEVRGLAEGFGLAEDDLLAFLHMPVLLDTAKARADASVEDGCSTWAAVDGSGRPWVGKNRDYGGDHAALQRLFRHDGPDLPAGPMLCLGSLGAPGAFSSGINARGLALVDSQVPTADHGPGLCRYFLMSEILGRCATVAEALALIDATPHAGGGCLTLADASGAMAAVELGHAAVRVETARQGWLARTNHHLSDALSGRLIERPGEPMGRSTRERLETIRAAFATGVPKDVPAFAHALMASHDDDAPADGQGLCRHGQDGDSRTISTVLFEPSARRLYVSMGPPCSTPWNRHAV</sequence>
<dbReference type="InterPro" id="IPR047794">
    <property type="entry name" value="C45_proenzyme-like"/>
</dbReference>
<feature type="domain" description="Peptidase C45 hydrolase" evidence="1">
    <location>
        <begin position="121"/>
        <end position="352"/>
    </location>
</feature>
<dbReference type="Proteomes" id="UP000009881">
    <property type="component" value="Unassembled WGS sequence"/>
</dbReference>